<organism evidence="2 3">
    <name type="scientific">Ceratodon purpureus</name>
    <name type="common">Fire moss</name>
    <name type="synonym">Dicranum purpureum</name>
    <dbReference type="NCBI Taxonomy" id="3225"/>
    <lineage>
        <taxon>Eukaryota</taxon>
        <taxon>Viridiplantae</taxon>
        <taxon>Streptophyta</taxon>
        <taxon>Embryophyta</taxon>
        <taxon>Bryophyta</taxon>
        <taxon>Bryophytina</taxon>
        <taxon>Bryopsida</taxon>
        <taxon>Dicranidae</taxon>
        <taxon>Pseudoditrichales</taxon>
        <taxon>Ditrichaceae</taxon>
        <taxon>Ceratodon</taxon>
    </lineage>
</organism>
<feature type="compositionally biased region" description="Polar residues" evidence="1">
    <location>
        <begin position="123"/>
        <end position="135"/>
    </location>
</feature>
<evidence type="ECO:0000313" key="2">
    <source>
        <dbReference type="EMBL" id="KAG0575057.1"/>
    </source>
</evidence>
<dbReference type="AlphaFoldDB" id="A0A8T0HW96"/>
<reference evidence="2" key="1">
    <citation type="submission" date="2020-06" db="EMBL/GenBank/DDBJ databases">
        <title>WGS assembly of Ceratodon purpureus strain R40.</title>
        <authorList>
            <person name="Carey S.B."/>
            <person name="Jenkins J."/>
            <person name="Shu S."/>
            <person name="Lovell J.T."/>
            <person name="Sreedasyam A."/>
            <person name="Maumus F."/>
            <person name="Tiley G.P."/>
            <person name="Fernandez-Pozo N."/>
            <person name="Barry K."/>
            <person name="Chen C."/>
            <person name="Wang M."/>
            <person name="Lipzen A."/>
            <person name="Daum C."/>
            <person name="Saski C.A."/>
            <person name="Payton A.C."/>
            <person name="Mcbreen J.C."/>
            <person name="Conrad R.E."/>
            <person name="Kollar L.M."/>
            <person name="Olsson S."/>
            <person name="Huttunen S."/>
            <person name="Landis J.B."/>
            <person name="Wickett N.J."/>
            <person name="Johnson M.G."/>
            <person name="Rensing S.A."/>
            <person name="Grimwood J."/>
            <person name="Schmutz J."/>
            <person name="Mcdaniel S.F."/>
        </authorList>
    </citation>
    <scope>NUCLEOTIDE SEQUENCE</scope>
    <source>
        <strain evidence="2">R40</strain>
    </source>
</reference>
<protein>
    <submittedName>
        <fullName evidence="2">Uncharacterized protein</fullName>
    </submittedName>
</protein>
<dbReference type="Proteomes" id="UP000822688">
    <property type="component" value="Chromosome V"/>
</dbReference>
<keyword evidence="3" id="KW-1185">Reference proteome</keyword>
<evidence type="ECO:0000256" key="1">
    <source>
        <dbReference type="SAM" id="MobiDB-lite"/>
    </source>
</evidence>
<evidence type="ECO:0000313" key="3">
    <source>
        <dbReference type="Proteomes" id="UP000822688"/>
    </source>
</evidence>
<accession>A0A8T0HW96</accession>
<dbReference type="EMBL" id="CM026426">
    <property type="protein sequence ID" value="KAG0575057.1"/>
    <property type="molecule type" value="Genomic_DNA"/>
</dbReference>
<feature type="region of interest" description="Disordered" evidence="1">
    <location>
        <begin position="123"/>
        <end position="143"/>
    </location>
</feature>
<gene>
    <name evidence="2" type="ORF">KC19_VG314200</name>
</gene>
<name>A0A8T0HW96_CERPU</name>
<sequence>MQLADYVSRHMTGIAHQVQSLQSHEFSRSAGEDLIEEINEQIYQGMQTYNFVPYQFVNTSTHNMNLTDPVVRDKGVTSIGRPGPLEGYSIGVHPNVIYKGHHKIRSREVHQFMVEKGVFTPLTLDQQPRSQNPSQDRVFKEFT</sequence>
<proteinExistence type="predicted"/>
<comment type="caution">
    <text evidence="2">The sequence shown here is derived from an EMBL/GenBank/DDBJ whole genome shotgun (WGS) entry which is preliminary data.</text>
</comment>